<name>A0AAQ3W8M4_9ENTE</name>
<dbReference type="InterPro" id="IPR007344">
    <property type="entry name" value="GrpB/CoaE"/>
</dbReference>
<sequence length="178" mass="20888">MSRKVEVITAQKNWKEKFKQEKMLLERIFTKQIVSVNHIGSTAIRNSKAKPVIDILMVVKELQKVDAFDQVMQKNGYDCLGENGIPERRFFSKGGANRSHHLHVFQEGNKEISRHLIFRDFMNDHPLEVIEYSQLKLELANQFPYDIDSYCNGKDAFIKEIDVKAKIWYDKKQNDNKI</sequence>
<dbReference type="RefSeq" id="WP_086314253.1">
    <property type="nucleotide sequence ID" value="NZ_CP147244.1"/>
</dbReference>
<evidence type="ECO:0000313" key="1">
    <source>
        <dbReference type="EMBL" id="WYK00763.1"/>
    </source>
</evidence>
<evidence type="ECO:0000313" key="2">
    <source>
        <dbReference type="Proteomes" id="UP000194948"/>
    </source>
</evidence>
<reference evidence="2" key="1">
    <citation type="submission" date="2017-05" db="EMBL/GenBank/DDBJ databases">
        <title>The Genome Sequence of EEnterococcus faecalis 9F2_4866.</title>
        <authorList>
            <consortium name="The Broad Institute Genomics Platform"/>
            <consortium name="The Broad Institute Genomic Center for Infectious Diseases"/>
            <person name="Earl A."/>
            <person name="Manson A."/>
            <person name="Schwartman J."/>
            <person name="Gilmore M."/>
            <person name="Abouelleil A."/>
            <person name="Cao P."/>
            <person name="Chapman S."/>
            <person name="Cusick C."/>
            <person name="Shea T."/>
            <person name="Young S."/>
            <person name="Neafsey D."/>
            <person name="Nusbaum C."/>
            <person name="Birren B."/>
        </authorList>
    </citation>
    <scope>NUCLEOTIDE SEQUENCE [LARGE SCALE GENOMIC DNA]</scope>
    <source>
        <strain evidence="2">7F3_DIV0205</strain>
    </source>
</reference>
<dbReference type="SUPFAM" id="SSF81301">
    <property type="entry name" value="Nucleotidyltransferase"/>
    <property type="match status" value="1"/>
</dbReference>
<dbReference type="Gene3D" id="3.30.460.10">
    <property type="entry name" value="Beta Polymerase, domain 2"/>
    <property type="match status" value="1"/>
</dbReference>
<dbReference type="EMBL" id="CP147244">
    <property type="protein sequence ID" value="WYK00763.1"/>
    <property type="molecule type" value="Genomic_DNA"/>
</dbReference>
<dbReference type="InterPro" id="IPR043519">
    <property type="entry name" value="NT_sf"/>
</dbReference>
<dbReference type="AlphaFoldDB" id="A0AAQ3W8M4"/>
<dbReference type="Pfam" id="PF04229">
    <property type="entry name" value="GrpB"/>
    <property type="match status" value="1"/>
</dbReference>
<gene>
    <name evidence="1" type="ORF">A5821_001861</name>
</gene>
<proteinExistence type="predicted"/>
<dbReference type="PANTHER" id="PTHR34822:SF1">
    <property type="entry name" value="GRPB FAMILY PROTEIN"/>
    <property type="match status" value="1"/>
</dbReference>
<evidence type="ECO:0008006" key="3">
    <source>
        <dbReference type="Google" id="ProtNLM"/>
    </source>
</evidence>
<accession>A0AAQ3W8M4</accession>
<reference evidence="1 2" key="2">
    <citation type="submission" date="2024-03" db="EMBL/GenBank/DDBJ databases">
        <title>The Genome Sequence of Enterococcus sp. DIV0205d.</title>
        <authorList>
            <consortium name="The Broad Institute Genomics Platform"/>
            <consortium name="The Broad Institute Microbial Omics Core"/>
            <consortium name="The Broad Institute Genomic Center for Infectious Diseases"/>
            <person name="Earl A."/>
            <person name="Manson A."/>
            <person name="Gilmore M."/>
            <person name="Schwartman J."/>
            <person name="Shea T."/>
            <person name="Abouelleil A."/>
            <person name="Cao P."/>
            <person name="Chapman S."/>
            <person name="Cusick C."/>
            <person name="Young S."/>
            <person name="Neafsey D."/>
            <person name="Nusbaum C."/>
            <person name="Birren B."/>
        </authorList>
    </citation>
    <scope>NUCLEOTIDE SEQUENCE [LARGE SCALE GENOMIC DNA]</scope>
    <source>
        <strain evidence="1 2">7F3_DIV0205</strain>
    </source>
</reference>
<protein>
    <recommendedName>
        <fullName evidence="3">GrpB family protein</fullName>
    </recommendedName>
</protein>
<keyword evidence="2" id="KW-1185">Reference proteome</keyword>
<dbReference type="PANTHER" id="PTHR34822">
    <property type="entry name" value="GRPB DOMAIN PROTEIN (AFU_ORTHOLOGUE AFUA_1G01530)"/>
    <property type="match status" value="1"/>
</dbReference>
<organism evidence="1 2">
    <name type="scientific">Candidatus Enterococcus palustris</name>
    <dbReference type="NCBI Taxonomy" id="1834189"/>
    <lineage>
        <taxon>Bacteria</taxon>
        <taxon>Bacillati</taxon>
        <taxon>Bacillota</taxon>
        <taxon>Bacilli</taxon>
        <taxon>Lactobacillales</taxon>
        <taxon>Enterococcaceae</taxon>
        <taxon>Enterococcus</taxon>
    </lineage>
</organism>
<dbReference type="Proteomes" id="UP000194948">
    <property type="component" value="Chromosome"/>
</dbReference>